<reference evidence="2 3" key="1">
    <citation type="submission" date="2018-06" db="EMBL/GenBank/DDBJ databases">
        <authorList>
            <consortium name="Pathogen Informatics"/>
            <person name="Doyle S."/>
        </authorList>
    </citation>
    <scope>NUCLEOTIDE SEQUENCE [LARGE SCALE GENOMIC DNA]</scope>
    <source>
        <strain evidence="2 3">NCTC10742</strain>
    </source>
</reference>
<gene>
    <name evidence="2" type="ORF">NCTC10742_01881</name>
</gene>
<evidence type="ECO:0000256" key="1">
    <source>
        <dbReference type="SAM" id="Phobius"/>
    </source>
</evidence>
<proteinExistence type="predicted"/>
<protein>
    <submittedName>
        <fullName evidence="2">Protein of uncharacterized function (DUF2834)</fullName>
    </submittedName>
</protein>
<feature type="transmembrane region" description="Helical" evidence="1">
    <location>
        <begin position="46"/>
        <end position="70"/>
    </location>
</feature>
<dbReference type="RefSeq" id="WP_011895181.1">
    <property type="nucleotide sequence ID" value="NZ_JACKST010000150.1"/>
</dbReference>
<keyword evidence="1" id="KW-0472">Membrane</keyword>
<accession>A0A378SMN3</accession>
<organism evidence="2 3">
    <name type="scientific">Mycolicibacterium gilvum</name>
    <dbReference type="NCBI Taxonomy" id="1804"/>
    <lineage>
        <taxon>Bacteria</taxon>
        <taxon>Bacillati</taxon>
        <taxon>Actinomycetota</taxon>
        <taxon>Actinomycetes</taxon>
        <taxon>Mycobacteriales</taxon>
        <taxon>Mycobacteriaceae</taxon>
        <taxon>Mycolicibacterium</taxon>
    </lineage>
</organism>
<name>A0A378SMN3_9MYCO</name>
<keyword evidence="1" id="KW-0812">Transmembrane</keyword>
<dbReference type="Pfam" id="PF11196">
    <property type="entry name" value="DUF2834"/>
    <property type="match status" value="1"/>
</dbReference>
<feature type="transmembrane region" description="Helical" evidence="1">
    <location>
        <begin position="7"/>
        <end position="26"/>
    </location>
</feature>
<dbReference type="EMBL" id="UGQM01000001">
    <property type="protein sequence ID" value="STZ42667.1"/>
    <property type="molecule type" value="Genomic_DNA"/>
</dbReference>
<keyword evidence="1" id="KW-1133">Transmembrane helix</keyword>
<evidence type="ECO:0000313" key="3">
    <source>
        <dbReference type="Proteomes" id="UP000254291"/>
    </source>
</evidence>
<dbReference type="OMA" id="IWIVNES"/>
<dbReference type="Proteomes" id="UP000254291">
    <property type="component" value="Unassembled WGS sequence"/>
</dbReference>
<feature type="transmembrane region" description="Helical" evidence="1">
    <location>
        <begin position="82"/>
        <end position="104"/>
    </location>
</feature>
<evidence type="ECO:0000313" key="2">
    <source>
        <dbReference type="EMBL" id="STZ42667.1"/>
    </source>
</evidence>
<dbReference type="AlphaFoldDB" id="A0A378SMN3"/>
<dbReference type="InterPro" id="IPR021362">
    <property type="entry name" value="DUF2834"/>
</dbReference>
<sequence>MTRGDKTLCVIYAAVALVALVATWWHNVAFILSGQGESLLDFIRAAYANHAGASLTNDLLLLGVAVFVFMVVEARRLGIARIWLYLVISIGVAISVGLPLFLIVRQVALARTRGAEKGAQA</sequence>